<dbReference type="AlphaFoldDB" id="A0A2S6NN32"/>
<accession>A0A2S6NN32</accession>
<dbReference type="RefSeq" id="WP_104517245.1">
    <property type="nucleotide sequence ID" value="NZ_NHRY01000041.1"/>
</dbReference>
<protein>
    <submittedName>
        <fullName evidence="1">Uncharacterized protein</fullName>
    </submittedName>
</protein>
<proteinExistence type="predicted"/>
<organism evidence="1 2">
    <name type="scientific">Rhodopila globiformis</name>
    <name type="common">Rhodopseudomonas globiformis</name>
    <dbReference type="NCBI Taxonomy" id="1071"/>
    <lineage>
        <taxon>Bacteria</taxon>
        <taxon>Pseudomonadati</taxon>
        <taxon>Pseudomonadota</taxon>
        <taxon>Alphaproteobacteria</taxon>
        <taxon>Acetobacterales</taxon>
        <taxon>Acetobacteraceae</taxon>
        <taxon>Rhodopila</taxon>
    </lineage>
</organism>
<dbReference type="EMBL" id="NHRY01000041">
    <property type="protein sequence ID" value="PPQ38297.1"/>
    <property type="molecule type" value="Genomic_DNA"/>
</dbReference>
<keyword evidence="2" id="KW-1185">Reference proteome</keyword>
<evidence type="ECO:0000313" key="2">
    <source>
        <dbReference type="Proteomes" id="UP000239724"/>
    </source>
</evidence>
<sequence length="119" mass="13197">MIWGDSPDSTLHACLYEIECGLFCVTYRSGASASDLHRLPIYQPASSQLVARQRLEQCARRLGYHTVVWEGIDAPPPDGLPDLDRRTPFWGALPASVSLAARRQERAMAKAPRIHTPAI</sequence>
<name>A0A2S6NN32_RHOGL</name>
<gene>
    <name evidence="1" type="ORF">CCS01_02400</name>
</gene>
<reference evidence="1 2" key="1">
    <citation type="journal article" date="2018" name="Arch. Microbiol.">
        <title>New insights into the metabolic potential of the phototrophic purple bacterium Rhodopila globiformis DSM 161(T) from its draft genome sequence and evidence for a vanadium-dependent nitrogenase.</title>
        <authorList>
            <person name="Imhoff J.F."/>
            <person name="Rahn T."/>
            <person name="Kunzel S."/>
            <person name="Neulinger S.C."/>
        </authorList>
    </citation>
    <scope>NUCLEOTIDE SEQUENCE [LARGE SCALE GENOMIC DNA]</scope>
    <source>
        <strain evidence="1 2">DSM 161</strain>
    </source>
</reference>
<comment type="caution">
    <text evidence="1">The sequence shown here is derived from an EMBL/GenBank/DDBJ whole genome shotgun (WGS) entry which is preliminary data.</text>
</comment>
<dbReference type="Proteomes" id="UP000239724">
    <property type="component" value="Unassembled WGS sequence"/>
</dbReference>
<evidence type="ECO:0000313" key="1">
    <source>
        <dbReference type="EMBL" id="PPQ38297.1"/>
    </source>
</evidence>